<evidence type="ECO:0000313" key="2">
    <source>
        <dbReference type="Proteomes" id="UP000695022"/>
    </source>
</evidence>
<dbReference type="Pfam" id="PF07525">
    <property type="entry name" value="SOCS_box"/>
    <property type="match status" value="1"/>
</dbReference>
<evidence type="ECO:0000259" key="1">
    <source>
        <dbReference type="PROSITE" id="PS50225"/>
    </source>
</evidence>
<dbReference type="RefSeq" id="XP_014661607.1">
    <property type="nucleotide sequence ID" value="XM_014806121.1"/>
</dbReference>
<protein>
    <submittedName>
        <fullName evidence="3">Uncharacterized protein LOC106804784</fullName>
    </submittedName>
</protein>
<dbReference type="Proteomes" id="UP000695022">
    <property type="component" value="Unplaced"/>
</dbReference>
<reference evidence="3" key="1">
    <citation type="submission" date="2025-08" db="UniProtKB">
        <authorList>
            <consortium name="RefSeq"/>
        </authorList>
    </citation>
    <scope>IDENTIFICATION</scope>
</reference>
<dbReference type="InterPro" id="IPR036036">
    <property type="entry name" value="SOCS_box-like_dom_sf"/>
</dbReference>
<proteinExistence type="predicted"/>
<keyword evidence="2" id="KW-1185">Reference proteome</keyword>
<name>A0ABM1DNT6_PRICU</name>
<dbReference type="CDD" id="cd03587">
    <property type="entry name" value="SOCS"/>
    <property type="match status" value="1"/>
</dbReference>
<gene>
    <name evidence="3" type="primary">LOC106804784</name>
</gene>
<dbReference type="SUPFAM" id="SSF158235">
    <property type="entry name" value="SOCS box-like"/>
    <property type="match status" value="1"/>
</dbReference>
<dbReference type="PROSITE" id="PS50225">
    <property type="entry name" value="SOCS"/>
    <property type="match status" value="1"/>
</dbReference>
<organism evidence="2 3">
    <name type="scientific">Priapulus caudatus</name>
    <name type="common">Priapulid worm</name>
    <dbReference type="NCBI Taxonomy" id="37621"/>
    <lineage>
        <taxon>Eukaryota</taxon>
        <taxon>Metazoa</taxon>
        <taxon>Ecdysozoa</taxon>
        <taxon>Scalidophora</taxon>
        <taxon>Priapulida</taxon>
        <taxon>Priapulimorpha</taxon>
        <taxon>Priapulimorphida</taxon>
        <taxon>Priapulidae</taxon>
        <taxon>Priapulus</taxon>
    </lineage>
</organism>
<sequence length="454" mass="51461">MGGGPSSGVSLTRPRSARHPNAVLQPSAVLANSREDVLPGSLCLLHTCLLDDWIQIDAGLHGFREKVLRCYGMLYKDCSTAYCSNRHGVLSNSPLSAHMRRKSRTFGFKPHSRLSDHFEYNHIPAQLQTIQRIYVRGVIAVQGDLVVMDLLRTSKANRFSWTLFGLLDLKRNKFLGTFGEQSFEVLKELLYCQVSPDKSKCLVVIPDKTPGEAARGDLEFFLRVYETQTLQELSCIRLSKNYFKTQFVFSPCFRCERLAITNIVSPGPYSPSVSLVENILDPSVMRTVSILDEVGRASVAHIVQPFISHLLYTKDGSVLLASLNDGRCTGHARASRRNRYSFAQIFVLCAESLCILSVVDYTHSTCALHQCSINYTPVYSQCGSRMAVISYRQRYAQQDDPSHEQVRVYQLPVRRTLQNFCRVKILHHVPLEKVYLLPLPVRLLDYLRFEAEYL</sequence>
<dbReference type="InterPro" id="IPR001496">
    <property type="entry name" value="SOCS_box"/>
</dbReference>
<dbReference type="GeneID" id="106804784"/>
<accession>A0ABM1DNT6</accession>
<evidence type="ECO:0000313" key="3">
    <source>
        <dbReference type="RefSeq" id="XP_014661607.1"/>
    </source>
</evidence>
<feature type="domain" description="SOCS box" evidence="1">
    <location>
        <begin position="415"/>
        <end position="448"/>
    </location>
</feature>